<dbReference type="NCBIfam" id="NF041646">
    <property type="entry name" value="VC0807_fam"/>
    <property type="match status" value="1"/>
</dbReference>
<evidence type="ECO:0000256" key="1">
    <source>
        <dbReference type="SAM" id="Phobius"/>
    </source>
</evidence>
<protein>
    <submittedName>
        <fullName evidence="2">Uncharacterized protein</fullName>
    </submittedName>
</protein>
<reference evidence="2" key="1">
    <citation type="journal article" date="2022" name="IScience">
        <title>Evolution of zygomycete secretomes and the origins of terrestrial fungal ecologies.</title>
        <authorList>
            <person name="Chang Y."/>
            <person name="Wang Y."/>
            <person name="Mondo S."/>
            <person name="Ahrendt S."/>
            <person name="Andreopoulos W."/>
            <person name="Barry K."/>
            <person name="Beard J."/>
            <person name="Benny G.L."/>
            <person name="Blankenship S."/>
            <person name="Bonito G."/>
            <person name="Cuomo C."/>
            <person name="Desiro A."/>
            <person name="Gervers K.A."/>
            <person name="Hundley H."/>
            <person name="Kuo A."/>
            <person name="LaButti K."/>
            <person name="Lang B.F."/>
            <person name="Lipzen A."/>
            <person name="O'Donnell K."/>
            <person name="Pangilinan J."/>
            <person name="Reynolds N."/>
            <person name="Sandor L."/>
            <person name="Smith M.E."/>
            <person name="Tsang A."/>
            <person name="Grigoriev I.V."/>
            <person name="Stajich J.E."/>
            <person name="Spatafora J.W."/>
        </authorList>
    </citation>
    <scope>NUCLEOTIDE SEQUENCE</scope>
    <source>
        <strain evidence="2">RSA 2281</strain>
    </source>
</reference>
<evidence type="ECO:0000313" key="2">
    <source>
        <dbReference type="EMBL" id="KAI9246895.1"/>
    </source>
</evidence>
<keyword evidence="1" id="KW-0812">Transmembrane</keyword>
<accession>A0AAD5JYK8</accession>
<name>A0AAD5JYK8_9FUNG</name>
<reference evidence="2" key="2">
    <citation type="submission" date="2023-02" db="EMBL/GenBank/DDBJ databases">
        <authorList>
            <consortium name="DOE Joint Genome Institute"/>
            <person name="Mondo S.J."/>
            <person name="Chang Y."/>
            <person name="Wang Y."/>
            <person name="Ahrendt S."/>
            <person name="Andreopoulos W."/>
            <person name="Barry K."/>
            <person name="Beard J."/>
            <person name="Benny G.L."/>
            <person name="Blankenship S."/>
            <person name="Bonito G."/>
            <person name="Cuomo C."/>
            <person name="Desiro A."/>
            <person name="Gervers K.A."/>
            <person name="Hundley H."/>
            <person name="Kuo A."/>
            <person name="LaButti K."/>
            <person name="Lang B.F."/>
            <person name="Lipzen A."/>
            <person name="O'Donnell K."/>
            <person name="Pangilinan J."/>
            <person name="Reynolds N."/>
            <person name="Sandor L."/>
            <person name="Smith M.W."/>
            <person name="Tsang A."/>
            <person name="Grigoriev I.V."/>
            <person name="Stajich J.E."/>
            <person name="Spatafora J.W."/>
        </authorList>
    </citation>
    <scope>NUCLEOTIDE SEQUENCE</scope>
    <source>
        <strain evidence="2">RSA 2281</strain>
    </source>
</reference>
<feature type="non-terminal residue" evidence="2">
    <location>
        <position position="215"/>
    </location>
</feature>
<organism evidence="2 3">
    <name type="scientific">Phascolomyces articulosus</name>
    <dbReference type="NCBI Taxonomy" id="60185"/>
    <lineage>
        <taxon>Eukaryota</taxon>
        <taxon>Fungi</taxon>
        <taxon>Fungi incertae sedis</taxon>
        <taxon>Mucoromycota</taxon>
        <taxon>Mucoromycotina</taxon>
        <taxon>Mucoromycetes</taxon>
        <taxon>Mucorales</taxon>
        <taxon>Lichtheimiaceae</taxon>
        <taxon>Phascolomyces</taxon>
    </lineage>
</organism>
<gene>
    <name evidence="2" type="ORF">BDA99DRAFT_414801</name>
</gene>
<dbReference type="AlphaFoldDB" id="A0AAD5JYK8"/>
<feature type="transmembrane region" description="Helical" evidence="1">
    <location>
        <begin position="23"/>
        <end position="42"/>
    </location>
</feature>
<feature type="non-terminal residue" evidence="2">
    <location>
        <position position="1"/>
    </location>
</feature>
<dbReference type="EMBL" id="JAIXMP010000044">
    <property type="protein sequence ID" value="KAI9246895.1"/>
    <property type="molecule type" value="Genomic_DNA"/>
</dbReference>
<keyword evidence="3" id="KW-1185">Reference proteome</keyword>
<feature type="transmembrane region" description="Helical" evidence="1">
    <location>
        <begin position="181"/>
        <end position="207"/>
    </location>
</feature>
<feature type="transmembrane region" description="Helical" evidence="1">
    <location>
        <begin position="73"/>
        <end position="96"/>
    </location>
</feature>
<sequence>LVLIDLAIPLAIYYSFRTFTTEVIALIVSGIPPCIRAIFIFIKERRVEIISCIVVLSFVIPGALAAINGDVRIALLQDSIVTAVIGLMFFLTMIPLRTKWVSIYPMTHMAGQQMVVALAPLKWMDQNGEQQEMKVPDFVWKNMRVYRVGSYTLTLMWGVGLVAIFGARAAMIYKNVPPEKIVGIGTAISAAVNASMAVISAVSFVLFRRKYRKFV</sequence>
<comment type="caution">
    <text evidence="2">The sequence shown here is derived from an EMBL/GenBank/DDBJ whole genome shotgun (WGS) entry which is preliminary data.</text>
</comment>
<dbReference type="Proteomes" id="UP001209540">
    <property type="component" value="Unassembled WGS sequence"/>
</dbReference>
<evidence type="ECO:0000313" key="3">
    <source>
        <dbReference type="Proteomes" id="UP001209540"/>
    </source>
</evidence>
<keyword evidence="1" id="KW-0472">Membrane</keyword>
<proteinExistence type="predicted"/>
<feature type="transmembrane region" description="Helical" evidence="1">
    <location>
        <begin position="49"/>
        <end position="67"/>
    </location>
</feature>
<keyword evidence="1" id="KW-1133">Transmembrane helix</keyword>
<feature type="transmembrane region" description="Helical" evidence="1">
    <location>
        <begin position="148"/>
        <end position="169"/>
    </location>
</feature>